<proteinExistence type="predicted"/>
<reference evidence="2" key="1">
    <citation type="journal article" date="2023" name="Front. Plant Sci.">
        <title>Chromosomal-level genome assembly of Melastoma candidum provides insights into trichome evolution.</title>
        <authorList>
            <person name="Zhong Y."/>
            <person name="Wu W."/>
            <person name="Sun C."/>
            <person name="Zou P."/>
            <person name="Liu Y."/>
            <person name="Dai S."/>
            <person name="Zhou R."/>
        </authorList>
    </citation>
    <scope>NUCLEOTIDE SEQUENCE [LARGE SCALE GENOMIC DNA]</scope>
</reference>
<keyword evidence="2" id="KW-1185">Reference proteome</keyword>
<comment type="caution">
    <text evidence="1">The sequence shown here is derived from an EMBL/GenBank/DDBJ whole genome shotgun (WGS) entry which is preliminary data.</text>
</comment>
<dbReference type="Proteomes" id="UP001057402">
    <property type="component" value="Chromosome 4"/>
</dbReference>
<gene>
    <name evidence="1" type="ORF">MLD38_012220</name>
</gene>
<name>A0ACB9R584_9MYRT</name>
<dbReference type="EMBL" id="CM042883">
    <property type="protein sequence ID" value="KAI4374202.1"/>
    <property type="molecule type" value="Genomic_DNA"/>
</dbReference>
<evidence type="ECO:0000313" key="2">
    <source>
        <dbReference type="Proteomes" id="UP001057402"/>
    </source>
</evidence>
<evidence type="ECO:0000313" key="1">
    <source>
        <dbReference type="EMBL" id="KAI4374202.1"/>
    </source>
</evidence>
<accession>A0ACB9R584</accession>
<protein>
    <submittedName>
        <fullName evidence="1">Uncharacterized protein</fullName>
    </submittedName>
</protein>
<organism evidence="1 2">
    <name type="scientific">Melastoma candidum</name>
    <dbReference type="NCBI Taxonomy" id="119954"/>
    <lineage>
        <taxon>Eukaryota</taxon>
        <taxon>Viridiplantae</taxon>
        <taxon>Streptophyta</taxon>
        <taxon>Embryophyta</taxon>
        <taxon>Tracheophyta</taxon>
        <taxon>Spermatophyta</taxon>
        <taxon>Magnoliopsida</taxon>
        <taxon>eudicotyledons</taxon>
        <taxon>Gunneridae</taxon>
        <taxon>Pentapetalae</taxon>
        <taxon>rosids</taxon>
        <taxon>malvids</taxon>
        <taxon>Myrtales</taxon>
        <taxon>Melastomataceae</taxon>
        <taxon>Melastomatoideae</taxon>
        <taxon>Melastomateae</taxon>
        <taxon>Melastoma</taxon>
    </lineage>
</organism>
<sequence length="673" mass="75399">MQLSSLPSPLSLPDCSILPSPGSGFCLKRHVIDGDDMFGFRQLTGRPTMLCYVKRRVGTVKPFAEADVFPSSLPLHTRNPHDIYKDIRKFARAKKLKEALVILDYMDQRGIPVNVTTLSSVISACIRKKSLVEGRQVHVHVKINGLENNEFLRAKLINMYMSCGSPEDAKRIFDTGSSTTSYPYNALMRGAVIAGGRQYRDVMSTFSEMQELGIDCTEYTYSCLIKSIAGASAFQRGLKAHALLVKNGFISSSILKTCLVDMYCKCGKVKLACNVFEEAEDRDIVLWGAMISGFAHNRLFGEAIEFTRMMMDQGLSLNSVVLTAILPIVGDLQDRTLGRELHGYIMKRRFSKQLPVQTGLIDMYCKCGNMTYGRRVFYNTKERNAVTWTALMSGYISNGRLEQAVRSIIWMQQERFWPDMVTVATVLPVCSELRDLKRGKEIHAYSVKRGFLANVSVITCLMVMYSKCKVIQYTARLFESLPERNVICWTAMIDSYAESGLPYEALDVFRSMQLSWHRPDSIVFSRILNVCSQVKAVKLGKEIHGQILKKNLQDNPYISAGLIRIYASCQSMGSAVSVFESTSTKGAITWTAIIEAYGMNSLYTDAVVLFRQMTSEGFSPNEITLKTVLEICRRGGFEDEASRVADTMSAQHETYATEGSTQGFCREAAPSKF</sequence>